<evidence type="ECO:0000313" key="4">
    <source>
        <dbReference type="EMBL" id="WUQ85025.1"/>
    </source>
</evidence>
<dbReference type="EMBL" id="CP108110">
    <property type="protein sequence ID" value="WUQ85025.1"/>
    <property type="molecule type" value="Genomic_DNA"/>
</dbReference>
<evidence type="ECO:0000256" key="2">
    <source>
        <dbReference type="SAM" id="SignalP"/>
    </source>
</evidence>
<feature type="signal peptide" evidence="2">
    <location>
        <begin position="1"/>
        <end position="26"/>
    </location>
</feature>
<sequence>MLSHRHIIVAATVVTSLVVGPGLAVAAGTGTEGAPAHPAAGAVPAKPAKSLGDIASSAFGTVRSPAEASVRQQSKAAKAQGAAAATTNDTLAVGVGAFGISAYSVRAITWINSDIAPLDLVVDWGDGTSDRYNGVGTGQNEHDHAYAGLGQYTITVTVSDGNGEASTNSVTTATAGSKFTPYGPTRLLDTRDGTGAPAGRVQPGGETRVKIAGNGGIPEGVTAVALNLTVVDPAGGAGHIIAYPSDEGRPETSNVNYTAGQTVPNLAIVPVGADGYVNLFNRGGASVDLLADIAGYFSQSEAAGYTAVGPTRLVDTREGLGTDRGQVPGWTSFAVQTTGRAGIPAGVSAVALNVTVTDPHSDGHLTVYPGDRQAPSVSNLNFRRWQTIANSVIVPVDASGRIQVLNGAQGSSDVIVDVVGYYKAGGSAYVPNSPVRLADTRDVEGGSVSSQGYLYMGLGVGSPEFTGFVLNSTVTNTQADGHLTVFPDPNSIDRYRDGTYAWPTKPNASTLNWTAGETVPNLVQADPGRNGIIDFWNASGGNADMVVDLFGFYMDR</sequence>
<keyword evidence="5" id="KW-1185">Reference proteome</keyword>
<feature type="compositionally biased region" description="Polar residues" evidence="1">
    <location>
        <begin position="167"/>
        <end position="177"/>
    </location>
</feature>
<name>A0ABZ1U2R6_9ACTN</name>
<reference evidence="4" key="1">
    <citation type="submission" date="2022-10" db="EMBL/GenBank/DDBJ databases">
        <title>The complete genomes of actinobacterial strains from the NBC collection.</title>
        <authorList>
            <person name="Joergensen T.S."/>
            <person name="Alvarez Arevalo M."/>
            <person name="Sterndorff E.B."/>
            <person name="Faurdal D."/>
            <person name="Vuksanovic O."/>
            <person name="Mourched A.-S."/>
            <person name="Charusanti P."/>
            <person name="Shaw S."/>
            <person name="Blin K."/>
            <person name="Weber T."/>
        </authorList>
    </citation>
    <scope>NUCLEOTIDE SEQUENCE</scope>
    <source>
        <strain evidence="4">NBC_00222</strain>
    </source>
</reference>
<keyword evidence="2" id="KW-0732">Signal</keyword>
<protein>
    <submittedName>
        <fullName evidence="4">PKD domain-containing protein</fullName>
    </submittedName>
</protein>
<organism evidence="4 5">
    <name type="scientific">Kitasatospora purpeofusca</name>
    <dbReference type="NCBI Taxonomy" id="67352"/>
    <lineage>
        <taxon>Bacteria</taxon>
        <taxon>Bacillati</taxon>
        <taxon>Actinomycetota</taxon>
        <taxon>Actinomycetes</taxon>
        <taxon>Kitasatosporales</taxon>
        <taxon>Streptomycetaceae</taxon>
        <taxon>Kitasatospora</taxon>
    </lineage>
</organism>
<accession>A0ABZ1U2R6</accession>
<gene>
    <name evidence="4" type="ORF">OHA16_19895</name>
</gene>
<dbReference type="RefSeq" id="WP_328955833.1">
    <property type="nucleotide sequence ID" value="NZ_CP108110.1"/>
</dbReference>
<dbReference type="Proteomes" id="UP001432222">
    <property type="component" value="Chromosome"/>
</dbReference>
<proteinExistence type="predicted"/>
<dbReference type="PROSITE" id="PS50093">
    <property type="entry name" value="PKD"/>
    <property type="match status" value="1"/>
</dbReference>
<evidence type="ECO:0000313" key="5">
    <source>
        <dbReference type="Proteomes" id="UP001432222"/>
    </source>
</evidence>
<feature type="domain" description="PKD" evidence="3">
    <location>
        <begin position="123"/>
        <end position="171"/>
    </location>
</feature>
<dbReference type="InterPro" id="IPR013783">
    <property type="entry name" value="Ig-like_fold"/>
</dbReference>
<dbReference type="InterPro" id="IPR000601">
    <property type="entry name" value="PKD_dom"/>
</dbReference>
<feature type="region of interest" description="Disordered" evidence="1">
    <location>
        <begin position="167"/>
        <end position="205"/>
    </location>
</feature>
<dbReference type="InterPro" id="IPR035986">
    <property type="entry name" value="PKD_dom_sf"/>
</dbReference>
<evidence type="ECO:0000259" key="3">
    <source>
        <dbReference type="PROSITE" id="PS50093"/>
    </source>
</evidence>
<feature type="chain" id="PRO_5046645655" evidence="2">
    <location>
        <begin position="27"/>
        <end position="556"/>
    </location>
</feature>
<evidence type="ECO:0000256" key="1">
    <source>
        <dbReference type="SAM" id="MobiDB-lite"/>
    </source>
</evidence>
<dbReference type="SUPFAM" id="SSF49299">
    <property type="entry name" value="PKD domain"/>
    <property type="match status" value="1"/>
</dbReference>
<dbReference type="Gene3D" id="2.60.40.10">
    <property type="entry name" value="Immunoglobulins"/>
    <property type="match status" value="1"/>
</dbReference>